<proteinExistence type="predicted"/>
<evidence type="ECO:0000313" key="2">
    <source>
        <dbReference type="Proteomes" id="UP000053989"/>
    </source>
</evidence>
<dbReference type="InterPro" id="IPR038071">
    <property type="entry name" value="UROD/MetE-like_sf"/>
</dbReference>
<dbReference type="HOGENOM" id="CLU_1571559_0_0_1"/>
<accession>A0A0C3A6X7</accession>
<reference evidence="1 2" key="1">
    <citation type="submission" date="2014-04" db="EMBL/GenBank/DDBJ databases">
        <authorList>
            <consortium name="DOE Joint Genome Institute"/>
            <person name="Kuo A."/>
            <person name="Kohler A."/>
            <person name="Nagy L.G."/>
            <person name="Floudas D."/>
            <person name="Copeland A."/>
            <person name="Barry K.W."/>
            <person name="Cichocki N."/>
            <person name="Veneault-Fourrey C."/>
            <person name="LaButti K."/>
            <person name="Lindquist E.A."/>
            <person name="Lipzen A."/>
            <person name="Lundell T."/>
            <person name="Morin E."/>
            <person name="Murat C."/>
            <person name="Sun H."/>
            <person name="Tunlid A."/>
            <person name="Henrissat B."/>
            <person name="Grigoriev I.V."/>
            <person name="Hibbett D.S."/>
            <person name="Martin F."/>
            <person name="Nordberg H.P."/>
            <person name="Cantor M.N."/>
            <person name="Hua S.X."/>
        </authorList>
    </citation>
    <scope>NUCLEOTIDE SEQUENCE [LARGE SCALE GENOMIC DNA]</scope>
    <source>
        <strain evidence="1 2">Foug A</strain>
    </source>
</reference>
<dbReference type="EMBL" id="KN822006">
    <property type="protein sequence ID" value="KIM69433.1"/>
    <property type="molecule type" value="Genomic_DNA"/>
</dbReference>
<dbReference type="SUPFAM" id="SSF51726">
    <property type="entry name" value="UROD/MetE-like"/>
    <property type="match status" value="1"/>
</dbReference>
<dbReference type="PANTHER" id="PTHR43844">
    <property type="entry name" value="METHIONINE SYNTHASE"/>
    <property type="match status" value="1"/>
</dbReference>
<gene>
    <name evidence="1" type="ORF">SCLCIDRAFT_701829</name>
</gene>
<dbReference type="PANTHER" id="PTHR43844:SF2">
    <property type="entry name" value="SYNTHASE, VITAMIN-B12 INDEPENDENT, PUTATIVE (AFU_ORTHOLOGUE AFUA_3G12060)-RELATED"/>
    <property type="match status" value="1"/>
</dbReference>
<dbReference type="Proteomes" id="UP000053989">
    <property type="component" value="Unassembled WGS sequence"/>
</dbReference>
<dbReference type="AlphaFoldDB" id="A0A0C3A6X7"/>
<dbReference type="InParanoid" id="A0A0C3A6X7"/>
<dbReference type="STRING" id="1036808.A0A0C3A6X7"/>
<organism evidence="1 2">
    <name type="scientific">Scleroderma citrinum Foug A</name>
    <dbReference type="NCBI Taxonomy" id="1036808"/>
    <lineage>
        <taxon>Eukaryota</taxon>
        <taxon>Fungi</taxon>
        <taxon>Dikarya</taxon>
        <taxon>Basidiomycota</taxon>
        <taxon>Agaricomycotina</taxon>
        <taxon>Agaricomycetes</taxon>
        <taxon>Agaricomycetidae</taxon>
        <taxon>Boletales</taxon>
        <taxon>Sclerodermatineae</taxon>
        <taxon>Sclerodermataceae</taxon>
        <taxon>Scleroderma</taxon>
    </lineage>
</organism>
<reference evidence="2" key="2">
    <citation type="submission" date="2015-01" db="EMBL/GenBank/DDBJ databases">
        <title>Evolutionary Origins and Diversification of the Mycorrhizal Mutualists.</title>
        <authorList>
            <consortium name="DOE Joint Genome Institute"/>
            <consortium name="Mycorrhizal Genomics Consortium"/>
            <person name="Kohler A."/>
            <person name="Kuo A."/>
            <person name="Nagy L.G."/>
            <person name="Floudas D."/>
            <person name="Copeland A."/>
            <person name="Barry K.W."/>
            <person name="Cichocki N."/>
            <person name="Veneault-Fourrey C."/>
            <person name="LaButti K."/>
            <person name="Lindquist E.A."/>
            <person name="Lipzen A."/>
            <person name="Lundell T."/>
            <person name="Morin E."/>
            <person name="Murat C."/>
            <person name="Riley R."/>
            <person name="Ohm R."/>
            <person name="Sun H."/>
            <person name="Tunlid A."/>
            <person name="Henrissat B."/>
            <person name="Grigoriev I.V."/>
            <person name="Hibbett D.S."/>
            <person name="Martin F."/>
        </authorList>
    </citation>
    <scope>NUCLEOTIDE SEQUENCE [LARGE SCALE GENOMIC DNA]</scope>
    <source>
        <strain evidence="2">Foug A</strain>
    </source>
</reference>
<evidence type="ECO:0000313" key="1">
    <source>
        <dbReference type="EMBL" id="KIM69433.1"/>
    </source>
</evidence>
<dbReference type="Gene3D" id="3.20.20.210">
    <property type="match status" value="1"/>
</dbReference>
<protein>
    <submittedName>
        <fullName evidence="1">Uncharacterized protein</fullName>
    </submittedName>
</protein>
<name>A0A0C3A6X7_9AGAM</name>
<sequence length="170" mass="19087">MMIIFCGTSMVEGMKEADGDPNTLLDSHMLYNKFLGGRQEDMTIGVHPRRGMICHSMHFWEGGYDDAAKLFNKLNIDPYYLEYDTERVAAAGLRPLPKNKQVILGIVTRKFPGLGDTKVPRQRVSEVARIIADADGDGRRSAEKSADLSTVRLRISRRENILTIENMASL</sequence>
<dbReference type="OrthoDB" id="7772923at2759"/>
<keyword evidence="2" id="KW-1185">Reference proteome</keyword>